<evidence type="ECO:0000259" key="6">
    <source>
        <dbReference type="Pfam" id="PF00924"/>
    </source>
</evidence>
<dbReference type="InterPro" id="IPR045275">
    <property type="entry name" value="MscS_archaea/bacteria_type"/>
</dbReference>
<dbReference type="InterPro" id="IPR010920">
    <property type="entry name" value="LSM_dom_sf"/>
</dbReference>
<protein>
    <submittedName>
        <fullName evidence="7">Mechanosensitive ion channel protein MscS</fullName>
    </submittedName>
</protein>
<sequence>MLEELNNWITAHPISTNILKYLVWILLVFILITWLRKALKKNLPNNTVKYKTQKAVEIIGYILVVLVTITYFTGSIKDFGLAVGLLTAGITITLQEIILSIAGSFYIFFVKVYKPGDRIEINGIKGDVIDIDSIYTTMMEIGEWISSDNYSGRIVKLSNAFVFKGPVYNYSQDFPFVWDEFNLPIRYGSDIELAKSIVISIAQERLSEYVQASLADWKEVVSKYYIEDAQVDPTLAITLTDNWIQLNLRYIVDYKKRRFTKNILHQEIGKKIEETKGKVLLASATFEIVKIPTVDWNNVDKQEDSLK</sequence>
<evidence type="ECO:0000313" key="7">
    <source>
        <dbReference type="EMBL" id="GGG97958.1"/>
    </source>
</evidence>
<comment type="caution">
    <text evidence="7">The sequence shown here is derived from an EMBL/GenBank/DDBJ whole genome shotgun (WGS) entry which is preliminary data.</text>
</comment>
<keyword evidence="3 5" id="KW-1133">Transmembrane helix</keyword>
<accession>A0A917HYS4</accession>
<evidence type="ECO:0000256" key="4">
    <source>
        <dbReference type="ARBA" id="ARBA00023136"/>
    </source>
</evidence>
<dbReference type="Gene3D" id="2.30.30.60">
    <property type="match status" value="1"/>
</dbReference>
<comment type="subcellular location">
    <subcellularLocation>
        <location evidence="1">Membrane</location>
    </subcellularLocation>
</comment>
<dbReference type="AlphaFoldDB" id="A0A917HYS4"/>
<feature type="transmembrane region" description="Helical" evidence="5">
    <location>
        <begin position="55"/>
        <end position="73"/>
    </location>
</feature>
<evidence type="ECO:0000256" key="1">
    <source>
        <dbReference type="ARBA" id="ARBA00004370"/>
    </source>
</evidence>
<dbReference type="GO" id="GO:0008381">
    <property type="term" value="F:mechanosensitive monoatomic ion channel activity"/>
    <property type="evidence" value="ECO:0007669"/>
    <property type="project" value="InterPro"/>
</dbReference>
<dbReference type="Pfam" id="PF00924">
    <property type="entry name" value="MS_channel_2nd"/>
    <property type="match status" value="1"/>
</dbReference>
<dbReference type="SUPFAM" id="SSF50182">
    <property type="entry name" value="Sm-like ribonucleoproteins"/>
    <property type="match status" value="1"/>
</dbReference>
<gene>
    <name evidence="7" type="ORF">GCM10011416_15020</name>
</gene>
<dbReference type="PANTHER" id="PTHR30221:SF1">
    <property type="entry name" value="SMALL-CONDUCTANCE MECHANOSENSITIVE CHANNEL"/>
    <property type="match status" value="1"/>
</dbReference>
<name>A0A917HYS4_9FLAO</name>
<reference evidence="7" key="1">
    <citation type="journal article" date="2014" name="Int. J. Syst. Evol. Microbiol.">
        <title>Complete genome sequence of Corynebacterium casei LMG S-19264T (=DSM 44701T), isolated from a smear-ripened cheese.</title>
        <authorList>
            <consortium name="US DOE Joint Genome Institute (JGI-PGF)"/>
            <person name="Walter F."/>
            <person name="Albersmeier A."/>
            <person name="Kalinowski J."/>
            <person name="Ruckert C."/>
        </authorList>
    </citation>
    <scope>NUCLEOTIDE SEQUENCE</scope>
    <source>
        <strain evidence="7">CGMCC 1.15763</strain>
    </source>
</reference>
<keyword evidence="2 5" id="KW-0812">Transmembrane</keyword>
<evidence type="ECO:0000256" key="3">
    <source>
        <dbReference type="ARBA" id="ARBA00022989"/>
    </source>
</evidence>
<dbReference type="EMBL" id="BMJW01000002">
    <property type="protein sequence ID" value="GGG97958.1"/>
    <property type="molecule type" value="Genomic_DNA"/>
</dbReference>
<evidence type="ECO:0000256" key="2">
    <source>
        <dbReference type="ARBA" id="ARBA00022692"/>
    </source>
</evidence>
<feature type="transmembrane region" description="Helical" evidence="5">
    <location>
        <begin position="18"/>
        <end position="35"/>
    </location>
</feature>
<reference evidence="7" key="2">
    <citation type="submission" date="2020-09" db="EMBL/GenBank/DDBJ databases">
        <authorList>
            <person name="Sun Q."/>
            <person name="Zhou Y."/>
        </authorList>
    </citation>
    <scope>NUCLEOTIDE SEQUENCE</scope>
    <source>
        <strain evidence="7">CGMCC 1.15763</strain>
    </source>
</reference>
<dbReference type="RefSeq" id="WP_188598705.1">
    <property type="nucleotide sequence ID" value="NZ_BMJW01000002.1"/>
</dbReference>
<keyword evidence="8" id="KW-1185">Reference proteome</keyword>
<proteinExistence type="predicted"/>
<evidence type="ECO:0000256" key="5">
    <source>
        <dbReference type="SAM" id="Phobius"/>
    </source>
</evidence>
<dbReference type="InterPro" id="IPR023408">
    <property type="entry name" value="MscS_beta-dom_sf"/>
</dbReference>
<feature type="domain" description="Mechanosensitive ion channel MscS" evidence="6">
    <location>
        <begin position="97"/>
        <end position="137"/>
    </location>
</feature>
<dbReference type="PANTHER" id="PTHR30221">
    <property type="entry name" value="SMALL-CONDUCTANCE MECHANOSENSITIVE CHANNEL"/>
    <property type="match status" value="1"/>
</dbReference>
<dbReference type="GO" id="GO:0016020">
    <property type="term" value="C:membrane"/>
    <property type="evidence" value="ECO:0007669"/>
    <property type="project" value="UniProtKB-SubCell"/>
</dbReference>
<feature type="transmembrane region" description="Helical" evidence="5">
    <location>
        <begin position="79"/>
        <end position="109"/>
    </location>
</feature>
<organism evidence="7 8">
    <name type="scientific">Polaribacter pacificus</name>
    <dbReference type="NCBI Taxonomy" id="1775173"/>
    <lineage>
        <taxon>Bacteria</taxon>
        <taxon>Pseudomonadati</taxon>
        <taxon>Bacteroidota</taxon>
        <taxon>Flavobacteriia</taxon>
        <taxon>Flavobacteriales</taxon>
        <taxon>Flavobacteriaceae</taxon>
    </lineage>
</organism>
<keyword evidence="4 5" id="KW-0472">Membrane</keyword>
<evidence type="ECO:0000313" key="8">
    <source>
        <dbReference type="Proteomes" id="UP000633278"/>
    </source>
</evidence>
<dbReference type="Proteomes" id="UP000633278">
    <property type="component" value="Unassembled WGS sequence"/>
</dbReference>
<dbReference type="InterPro" id="IPR006685">
    <property type="entry name" value="MscS_channel_2nd"/>
</dbReference>